<dbReference type="Gene3D" id="2.40.128.110">
    <property type="entry name" value="Lipid/polyisoprenoid-binding, YceI-like"/>
    <property type="match status" value="1"/>
</dbReference>
<dbReference type="EMBL" id="VHIQ01000003">
    <property type="protein sequence ID" value="TPV33964.1"/>
    <property type="molecule type" value="Genomic_DNA"/>
</dbReference>
<proteinExistence type="predicted"/>
<gene>
    <name evidence="2" type="ORF">FJ651_07335</name>
</gene>
<dbReference type="PANTHER" id="PTHR34406">
    <property type="entry name" value="PROTEIN YCEI"/>
    <property type="match status" value="1"/>
</dbReference>
<reference evidence="2 3" key="1">
    <citation type="submission" date="2019-06" db="EMBL/GenBank/DDBJ databases">
        <title>Flavobacteriaceae Paucihalobacterium erythroidium CWB-1, complete genome.</title>
        <authorList>
            <person name="Wu S."/>
        </authorList>
    </citation>
    <scope>NUCLEOTIDE SEQUENCE [LARGE SCALE GENOMIC DNA]</scope>
    <source>
        <strain evidence="2 3">CWB-1</strain>
    </source>
</reference>
<dbReference type="OrthoDB" id="9794147at2"/>
<keyword evidence="3" id="KW-1185">Reference proteome</keyword>
<comment type="caution">
    <text evidence="2">The sequence shown here is derived from an EMBL/GenBank/DDBJ whole genome shotgun (WGS) entry which is preliminary data.</text>
</comment>
<dbReference type="PANTHER" id="PTHR34406:SF1">
    <property type="entry name" value="PROTEIN YCEI"/>
    <property type="match status" value="1"/>
</dbReference>
<protein>
    <submittedName>
        <fullName evidence="2">YceI family protein</fullName>
    </submittedName>
</protein>
<dbReference type="SMART" id="SM00867">
    <property type="entry name" value="YceI"/>
    <property type="match status" value="1"/>
</dbReference>
<accession>A0A506PK76</accession>
<dbReference type="AlphaFoldDB" id="A0A506PK76"/>
<dbReference type="RefSeq" id="WP_140989861.1">
    <property type="nucleotide sequence ID" value="NZ_VHIQ01000003.1"/>
</dbReference>
<evidence type="ECO:0000259" key="1">
    <source>
        <dbReference type="SMART" id="SM00867"/>
    </source>
</evidence>
<evidence type="ECO:0000313" key="2">
    <source>
        <dbReference type="EMBL" id="TPV33964.1"/>
    </source>
</evidence>
<feature type="domain" description="Lipid/polyisoprenoid-binding YceI-like" evidence="1">
    <location>
        <begin position="31"/>
        <end position="194"/>
    </location>
</feature>
<evidence type="ECO:0000313" key="3">
    <source>
        <dbReference type="Proteomes" id="UP000317332"/>
    </source>
</evidence>
<organism evidence="2 3">
    <name type="scientific">Paucihalobacter ruber</name>
    <dbReference type="NCBI Taxonomy" id="2567861"/>
    <lineage>
        <taxon>Bacteria</taxon>
        <taxon>Pseudomonadati</taxon>
        <taxon>Bacteroidota</taxon>
        <taxon>Flavobacteriia</taxon>
        <taxon>Flavobacteriales</taxon>
        <taxon>Flavobacteriaceae</taxon>
        <taxon>Paucihalobacter</taxon>
    </lineage>
</organism>
<sequence>MIKLNFKRIANYTTSIFVLVLMFAQTITAQNFKLDKNNSSLLVLGTSNVHDWEVKAENQEGNLVLNSDQGIKNLQIIIEAEGLKSGKSGMDKNTYKALNTKTHKNIEFKYTGTTATEKNSNGSYKLSIQGELKINGVTKVVPMSLDVNVSDNQVTLNGKKTIKMTDFEVEPPTALLGTIKTGDEVTISFNSKFNK</sequence>
<name>A0A506PK76_9FLAO</name>
<dbReference type="InterPro" id="IPR007372">
    <property type="entry name" value="Lipid/polyisoprenoid-bd_YceI"/>
</dbReference>
<dbReference type="Pfam" id="PF04264">
    <property type="entry name" value="YceI"/>
    <property type="match status" value="1"/>
</dbReference>
<dbReference type="SUPFAM" id="SSF101874">
    <property type="entry name" value="YceI-like"/>
    <property type="match status" value="1"/>
</dbReference>
<dbReference type="Proteomes" id="UP000317332">
    <property type="component" value="Unassembled WGS sequence"/>
</dbReference>
<dbReference type="InterPro" id="IPR036761">
    <property type="entry name" value="TTHA0802/YceI-like_sf"/>
</dbReference>